<reference evidence="1" key="1">
    <citation type="journal article" date="2015" name="Nature">
        <title>Complex archaea that bridge the gap between prokaryotes and eukaryotes.</title>
        <authorList>
            <person name="Spang A."/>
            <person name="Saw J.H."/>
            <person name="Jorgensen S.L."/>
            <person name="Zaremba-Niedzwiedzka K."/>
            <person name="Martijn J."/>
            <person name="Lind A.E."/>
            <person name="van Eijk R."/>
            <person name="Schleper C."/>
            <person name="Guy L."/>
            <person name="Ettema T.J."/>
        </authorList>
    </citation>
    <scope>NUCLEOTIDE SEQUENCE</scope>
</reference>
<gene>
    <name evidence="1" type="ORF">LCGC14_0600780</name>
</gene>
<protein>
    <submittedName>
        <fullName evidence="1">Uncharacterized protein</fullName>
    </submittedName>
</protein>
<proteinExistence type="predicted"/>
<dbReference type="AlphaFoldDB" id="A0A0F9RUK6"/>
<sequence length="139" mass="15352">MLKLETKLDGVTFKHAFNVAKDKAAKAAKDFKRVFVTFDFTGLTIADVIEIALRPLAIIVQNLIRADYTSYSDGQQLTIVVNDLGKKGPTIPPEQAVRNKYAAADTVEQKAQLLHDSTGIPIKDCLSIVKDRLVHDQTN</sequence>
<dbReference type="EMBL" id="LAZR01000964">
    <property type="protein sequence ID" value="KKN53582.1"/>
    <property type="molecule type" value="Genomic_DNA"/>
</dbReference>
<accession>A0A0F9RUK6</accession>
<organism evidence="1">
    <name type="scientific">marine sediment metagenome</name>
    <dbReference type="NCBI Taxonomy" id="412755"/>
    <lineage>
        <taxon>unclassified sequences</taxon>
        <taxon>metagenomes</taxon>
        <taxon>ecological metagenomes</taxon>
    </lineage>
</organism>
<evidence type="ECO:0000313" key="1">
    <source>
        <dbReference type="EMBL" id="KKN53582.1"/>
    </source>
</evidence>
<comment type="caution">
    <text evidence="1">The sequence shown here is derived from an EMBL/GenBank/DDBJ whole genome shotgun (WGS) entry which is preliminary data.</text>
</comment>
<name>A0A0F9RUK6_9ZZZZ</name>